<dbReference type="Proteomes" id="UP000289738">
    <property type="component" value="Chromosome A10"/>
</dbReference>
<evidence type="ECO:0000313" key="1">
    <source>
        <dbReference type="EMBL" id="RYR33896.1"/>
    </source>
</evidence>
<reference evidence="1 2" key="1">
    <citation type="submission" date="2019-01" db="EMBL/GenBank/DDBJ databases">
        <title>Sequencing of cultivated peanut Arachis hypogaea provides insights into genome evolution and oil improvement.</title>
        <authorList>
            <person name="Chen X."/>
        </authorList>
    </citation>
    <scope>NUCLEOTIDE SEQUENCE [LARGE SCALE GENOMIC DNA]</scope>
    <source>
        <strain evidence="2">cv. Fuhuasheng</strain>
        <tissue evidence="1">Leaves</tissue>
    </source>
</reference>
<comment type="caution">
    <text evidence="1">The sequence shown here is derived from an EMBL/GenBank/DDBJ whole genome shotgun (WGS) entry which is preliminary data.</text>
</comment>
<organism evidence="1 2">
    <name type="scientific">Arachis hypogaea</name>
    <name type="common">Peanut</name>
    <dbReference type="NCBI Taxonomy" id="3818"/>
    <lineage>
        <taxon>Eukaryota</taxon>
        <taxon>Viridiplantae</taxon>
        <taxon>Streptophyta</taxon>
        <taxon>Embryophyta</taxon>
        <taxon>Tracheophyta</taxon>
        <taxon>Spermatophyta</taxon>
        <taxon>Magnoliopsida</taxon>
        <taxon>eudicotyledons</taxon>
        <taxon>Gunneridae</taxon>
        <taxon>Pentapetalae</taxon>
        <taxon>rosids</taxon>
        <taxon>fabids</taxon>
        <taxon>Fabales</taxon>
        <taxon>Fabaceae</taxon>
        <taxon>Papilionoideae</taxon>
        <taxon>50 kb inversion clade</taxon>
        <taxon>dalbergioids sensu lato</taxon>
        <taxon>Dalbergieae</taxon>
        <taxon>Pterocarpus clade</taxon>
        <taxon>Arachis</taxon>
    </lineage>
</organism>
<protein>
    <recommendedName>
        <fullName evidence="3">Replication factor A C-terminal domain-containing protein</fullName>
    </recommendedName>
</protein>
<dbReference type="Gene3D" id="2.40.50.140">
    <property type="entry name" value="Nucleic acid-binding proteins"/>
    <property type="match status" value="1"/>
</dbReference>
<sequence length="235" mass="26323">MECVLFGNYARELNAFLESDNKDGAVVVLQFVRVKLYNEKIILQNFMYGTKMFFNPEDPNVIQFKNSFVRFEESKGNIGGIPNETAFLKIYQGKIIEQLKELDTNAVYVVLATISNIMDTSDWCTANANATVIDKEAKQILGKSCVEILDPLLLDVDYTDSLLSISKASSIIEGEKIEGAKNLLLEFSNEVAANNESELLENSITQTKRLFSESEDSKVEGDTSTCKKIKIENET</sequence>
<evidence type="ECO:0000313" key="2">
    <source>
        <dbReference type="Proteomes" id="UP000289738"/>
    </source>
</evidence>
<gene>
    <name evidence="1" type="ORF">Ahy_A10g048565</name>
</gene>
<proteinExistence type="predicted"/>
<accession>A0A445B5J3</accession>
<dbReference type="CDD" id="cd04481">
    <property type="entry name" value="RPA1_DBD_B_like"/>
    <property type="match status" value="1"/>
</dbReference>
<dbReference type="InterPro" id="IPR012340">
    <property type="entry name" value="NA-bd_OB-fold"/>
</dbReference>
<dbReference type="AlphaFoldDB" id="A0A445B5J3"/>
<dbReference type="SUPFAM" id="SSF50249">
    <property type="entry name" value="Nucleic acid-binding proteins"/>
    <property type="match status" value="1"/>
</dbReference>
<name>A0A445B5J3_ARAHY</name>
<keyword evidence="2" id="KW-1185">Reference proteome</keyword>
<dbReference type="EMBL" id="SDMP01000010">
    <property type="protein sequence ID" value="RYR33896.1"/>
    <property type="molecule type" value="Genomic_DNA"/>
</dbReference>
<evidence type="ECO:0008006" key="3">
    <source>
        <dbReference type="Google" id="ProtNLM"/>
    </source>
</evidence>